<comment type="function">
    <text evidence="9">DNA primase is the polymerase that synthesizes small RNA primers for the Okazaki fragments made during discontinuous DNA replication.</text>
</comment>
<dbReference type="PIRSF" id="PIRSF009449">
    <property type="entry name" value="DNA_primase_large_subunit"/>
    <property type="match status" value="1"/>
</dbReference>
<dbReference type="GO" id="GO:0005658">
    <property type="term" value="C:alpha DNA polymerase:primase complex"/>
    <property type="evidence" value="ECO:0007669"/>
    <property type="project" value="UniProtKB-ARBA"/>
</dbReference>
<evidence type="ECO:0000256" key="3">
    <source>
        <dbReference type="ARBA" id="ARBA00022515"/>
    </source>
</evidence>
<evidence type="ECO:0000256" key="1">
    <source>
        <dbReference type="ARBA" id="ARBA00010564"/>
    </source>
</evidence>
<feature type="domain" description="DNA primase large subunit C-terminal" evidence="11">
    <location>
        <begin position="277"/>
        <end position="448"/>
    </location>
</feature>
<keyword evidence="4 9" id="KW-0235">DNA replication</keyword>
<protein>
    <recommendedName>
        <fullName evidence="9">DNA primase large subunit</fullName>
    </recommendedName>
</protein>
<keyword evidence="13" id="KW-1185">Reference proteome</keyword>
<dbReference type="Proteomes" id="UP000238350">
    <property type="component" value="Unassembled WGS sequence"/>
</dbReference>
<comment type="similarity">
    <text evidence="1 9">Belongs to the eukaryotic-type primase large subunit family.</text>
</comment>
<evidence type="ECO:0000256" key="7">
    <source>
        <dbReference type="ARBA" id="ARBA00023014"/>
    </source>
</evidence>
<dbReference type="GO" id="GO:0006270">
    <property type="term" value="P:DNA replication initiation"/>
    <property type="evidence" value="ECO:0007669"/>
    <property type="project" value="TreeGrafter"/>
</dbReference>
<dbReference type="EMBL" id="NDIQ01000022">
    <property type="protein sequence ID" value="PRT56855.1"/>
    <property type="molecule type" value="Genomic_DNA"/>
</dbReference>
<feature type="binding site" evidence="10">
    <location>
        <position position="284"/>
    </location>
    <ligand>
        <name>[4Fe-4S] cluster</name>
        <dbReference type="ChEBI" id="CHEBI:49883"/>
    </ligand>
</feature>
<evidence type="ECO:0000256" key="8">
    <source>
        <dbReference type="ARBA" id="ARBA00023125"/>
    </source>
</evidence>
<organism evidence="12 13">
    <name type="scientific">Wickerhamiella sorbophila</name>
    <dbReference type="NCBI Taxonomy" id="45607"/>
    <lineage>
        <taxon>Eukaryota</taxon>
        <taxon>Fungi</taxon>
        <taxon>Dikarya</taxon>
        <taxon>Ascomycota</taxon>
        <taxon>Saccharomycotina</taxon>
        <taxon>Dipodascomycetes</taxon>
        <taxon>Dipodascales</taxon>
        <taxon>Trichomonascaceae</taxon>
        <taxon>Wickerhamiella</taxon>
    </lineage>
</organism>
<dbReference type="RefSeq" id="XP_024666800.1">
    <property type="nucleotide sequence ID" value="XM_024811032.1"/>
</dbReference>
<dbReference type="PANTHER" id="PTHR10537:SF3">
    <property type="entry name" value="DNA PRIMASE LARGE SUBUNIT"/>
    <property type="match status" value="1"/>
</dbReference>
<name>A0A2T0FPE7_9ASCO</name>
<proteinExistence type="inferred from homology"/>
<dbReference type="Pfam" id="PF04104">
    <property type="entry name" value="DNA_primase_lrg"/>
    <property type="match status" value="1"/>
</dbReference>
<keyword evidence="3 9" id="KW-0639">Primosome</keyword>
<keyword evidence="5 9" id="KW-0479">Metal-binding</keyword>
<sequence>MFRQKKRAIEAVDGEVGRHIDYPYRMNLYTAPPLDEITQDEFEQWGLDRLRVLQEIDNALTTKVGDLEKTVRPTIQKFLPLSLGSKRNSDKERKKDHYSHFILRLAFCRSEELRKKFVRLETELFKLRFATDDFKDRNEFLESLEFNWEIASPDEVDRLRSQLLAASGRNTDVADTYYKVDFTQVPYLVESRRVFLKGGKAYVPETLQLTLLTTEYSKLLDESLIKTARAIPRLDEEQRLIPILENLAEKMIWQETSAEEIGHTDTIRANMIDGLAAQKHFPLCMLTMQRKLKTDHVAKYTARRQYGLFLKGIGMGVEDALVYWRSNFAPRIADDKFDKEYRYNIRYLYGLEGSRRNQRPFNCIQIINGDQPRDREESHGCPYKYLAPQALEEKLQSMGITDKQSLSEIRSYNESSLYHLSCTKVYELTHPNDKTVYSERIMTPQAYFQRSWNHAKETPSK</sequence>
<evidence type="ECO:0000256" key="9">
    <source>
        <dbReference type="PIRNR" id="PIRNR009449"/>
    </source>
</evidence>
<keyword evidence="2 9" id="KW-0004">4Fe-4S</keyword>
<dbReference type="CDD" id="cd07322">
    <property type="entry name" value="PriL_PriS_Eukaryotic"/>
    <property type="match status" value="1"/>
</dbReference>
<dbReference type="AlphaFoldDB" id="A0A2T0FPE7"/>
<dbReference type="GO" id="GO:0051539">
    <property type="term" value="F:4 iron, 4 sulfur cluster binding"/>
    <property type="evidence" value="ECO:0007669"/>
    <property type="project" value="UniProtKB-UniRule"/>
</dbReference>
<dbReference type="GO" id="GO:0046872">
    <property type="term" value="F:metal ion binding"/>
    <property type="evidence" value="ECO:0007669"/>
    <property type="project" value="UniProtKB-UniRule"/>
</dbReference>
<keyword evidence="6 9" id="KW-0408">Iron</keyword>
<dbReference type="InterPro" id="IPR058560">
    <property type="entry name" value="DNA_primase_C"/>
</dbReference>
<dbReference type="GO" id="GO:0003677">
    <property type="term" value="F:DNA binding"/>
    <property type="evidence" value="ECO:0007669"/>
    <property type="project" value="UniProtKB-UniRule"/>
</dbReference>
<evidence type="ECO:0000256" key="6">
    <source>
        <dbReference type="ARBA" id="ARBA00023004"/>
    </source>
</evidence>
<comment type="caution">
    <text evidence="12">The sequence shown here is derived from an EMBL/GenBank/DDBJ whole genome shotgun (WGS) entry which is preliminary data.</text>
</comment>
<dbReference type="PANTHER" id="PTHR10537">
    <property type="entry name" value="DNA PRIMASE LARGE SUBUNIT"/>
    <property type="match status" value="1"/>
</dbReference>
<dbReference type="InterPro" id="IPR016558">
    <property type="entry name" value="DNA_primase_lsu_euk"/>
</dbReference>
<dbReference type="Pfam" id="PF26466">
    <property type="entry name" value="DNA_primase_lrg_N"/>
    <property type="match status" value="1"/>
</dbReference>
<evidence type="ECO:0000256" key="4">
    <source>
        <dbReference type="ARBA" id="ARBA00022705"/>
    </source>
</evidence>
<accession>A0A2T0FPE7</accession>
<gene>
    <name evidence="12" type="ORF">B9G98_04475</name>
</gene>
<feature type="binding site" evidence="10">
    <location>
        <position position="381"/>
    </location>
    <ligand>
        <name>[4Fe-4S] cluster</name>
        <dbReference type="ChEBI" id="CHEBI:49883"/>
    </ligand>
</feature>
<dbReference type="GeneID" id="36518223"/>
<keyword evidence="7 9" id="KW-0411">Iron-sulfur</keyword>
<evidence type="ECO:0000256" key="10">
    <source>
        <dbReference type="PIRSR" id="PIRSR009449-1"/>
    </source>
</evidence>
<feature type="binding site" evidence="10">
    <location>
        <position position="422"/>
    </location>
    <ligand>
        <name>[4Fe-4S] cluster</name>
        <dbReference type="ChEBI" id="CHEBI:49883"/>
    </ligand>
</feature>
<reference evidence="12 13" key="1">
    <citation type="submission" date="2017-04" db="EMBL/GenBank/DDBJ databases">
        <title>Genome sequencing of [Candida] sorbophila.</title>
        <authorList>
            <person name="Ahn J.O."/>
        </authorList>
    </citation>
    <scope>NUCLEOTIDE SEQUENCE [LARGE SCALE GENOMIC DNA]</scope>
    <source>
        <strain evidence="12 13">DS02</strain>
    </source>
</reference>
<dbReference type="OrthoDB" id="421393at2759"/>
<dbReference type="GO" id="GO:0006269">
    <property type="term" value="P:DNA replication, synthesis of primer"/>
    <property type="evidence" value="ECO:0007669"/>
    <property type="project" value="UniProtKB-KW"/>
</dbReference>
<keyword evidence="8 9" id="KW-0238">DNA-binding</keyword>
<evidence type="ECO:0000313" key="12">
    <source>
        <dbReference type="EMBL" id="PRT56855.1"/>
    </source>
</evidence>
<evidence type="ECO:0000259" key="11">
    <source>
        <dbReference type="Pfam" id="PF04104"/>
    </source>
</evidence>
<comment type="cofactor">
    <cofactor evidence="9">
        <name>[4Fe-4S] cluster</name>
        <dbReference type="ChEBI" id="CHEBI:49883"/>
    </cofactor>
    <text evidence="9">Binds 1 [4Fe-4S] cluster.</text>
</comment>
<dbReference type="STRING" id="45607.A0A2T0FPE7"/>
<dbReference type="Gene3D" id="1.20.930.80">
    <property type="match status" value="1"/>
</dbReference>
<evidence type="ECO:0000256" key="5">
    <source>
        <dbReference type="ARBA" id="ARBA00022723"/>
    </source>
</evidence>
<evidence type="ECO:0000313" key="13">
    <source>
        <dbReference type="Proteomes" id="UP000238350"/>
    </source>
</evidence>
<evidence type="ECO:0000256" key="2">
    <source>
        <dbReference type="ARBA" id="ARBA00022485"/>
    </source>
</evidence>
<dbReference type="InterPro" id="IPR007238">
    <property type="entry name" value="DNA_primase_lsu_euk/arc"/>
</dbReference>
<feature type="binding site" evidence="10">
    <location>
        <position position="363"/>
    </location>
    <ligand>
        <name>[4Fe-4S] cluster</name>
        <dbReference type="ChEBI" id="CHEBI:49883"/>
    </ligand>
</feature>